<evidence type="ECO:0000313" key="3">
    <source>
        <dbReference type="EMBL" id="RMJ06182.1"/>
    </source>
</evidence>
<dbReference type="Gene3D" id="3.40.50.300">
    <property type="entry name" value="P-loop containing nucleotide triphosphate hydrolases"/>
    <property type="match status" value="1"/>
</dbReference>
<dbReference type="EMBL" id="QMDL01000001">
    <property type="protein sequence ID" value="RMJ06182.1"/>
    <property type="molecule type" value="Genomic_DNA"/>
</dbReference>
<dbReference type="Proteomes" id="UP000265903">
    <property type="component" value="Unassembled WGS sequence"/>
</dbReference>
<reference evidence="3 4" key="1">
    <citation type="submission" date="2018-08" db="EMBL/GenBank/DDBJ databases">
        <title>Whole Genome Sequence of the Moderate Halophilic Marine Bacterium Marinobacter litoralis Sw-45.</title>
        <authorList>
            <person name="Musa H."/>
        </authorList>
    </citation>
    <scope>NUCLEOTIDE SEQUENCE [LARGE SCALE GENOMIC DNA]</scope>
    <source>
        <strain evidence="3 4">Sw-45</strain>
    </source>
</reference>
<dbReference type="Gene3D" id="3.90.70.10">
    <property type="entry name" value="Cysteine proteinases"/>
    <property type="match status" value="1"/>
</dbReference>
<feature type="domain" description="AAA+ ATPase" evidence="2">
    <location>
        <begin position="42"/>
        <end position="186"/>
    </location>
</feature>
<accession>A0A3M2RLY8</accession>
<comment type="caution">
    <text evidence="3">The sequence shown here is derived from an EMBL/GenBank/DDBJ whole genome shotgun (WGS) entry which is preliminary data.</text>
</comment>
<dbReference type="InterPro" id="IPR049945">
    <property type="entry name" value="AAA_22"/>
</dbReference>
<dbReference type="OrthoDB" id="9780149at2"/>
<dbReference type="PANTHER" id="PTHR35894:SF1">
    <property type="entry name" value="PHOSPHORIBULOKINASE _ URIDINE KINASE FAMILY"/>
    <property type="match status" value="1"/>
</dbReference>
<protein>
    <recommendedName>
        <fullName evidence="2">AAA+ ATPase domain-containing protein</fullName>
    </recommendedName>
</protein>
<dbReference type="Pfam" id="PF13401">
    <property type="entry name" value="AAA_22"/>
    <property type="match status" value="1"/>
</dbReference>
<feature type="region of interest" description="Disordered" evidence="1">
    <location>
        <begin position="332"/>
        <end position="353"/>
    </location>
</feature>
<dbReference type="InterPro" id="IPR027417">
    <property type="entry name" value="P-loop_NTPase"/>
</dbReference>
<dbReference type="SUPFAM" id="SSF52540">
    <property type="entry name" value="P-loop containing nucleoside triphosphate hydrolases"/>
    <property type="match status" value="1"/>
</dbReference>
<dbReference type="InterPro" id="IPR052026">
    <property type="entry name" value="ExeA_AAA_ATPase_DNA-bind"/>
</dbReference>
<dbReference type="PANTHER" id="PTHR35894">
    <property type="entry name" value="GENERAL SECRETION PATHWAY PROTEIN A-RELATED"/>
    <property type="match status" value="1"/>
</dbReference>
<dbReference type="AlphaFoldDB" id="A0A3M2RLY8"/>
<sequence length="563" mass="62567">MYYDFFGFREPPFSIAPDPRYLYLSDRHKEALAHLMYGVQGQGGFIVITGEVGTGKTTVCRCFLENAPEHVDIALILNPRLSARELLSAVCDELEIAHAPEASIKVLVDAINADLLKAHAAGRHKVLIIDEAQNLSADVLEQLRLLTNLETAEKKLLQIVLLGQPELQDILALPELRQLNQRVTARYHLDAIDKAELPAYLQYRVSVAGLRGDLFTPAAIRKLYAASQGVPRLINLISDRALLGAYAEGDHQITPLHIKRAAKEVSGGLKQRVGKRNRFGDNVSHLWLVVASALIAIMGTLWVLDIPQNGELAEREDEPSVSGVIERVVAATTEDEENASEAQKPNESPRVDETEFVPEQHGLSTQDSYVELFDIWGQIYHPEVAPYPCQHAQNVGLECLQREGARRTLEFLDRPAILNLRIAPGQETQVVLQTLQGSNAILKTAEGPVTVGFRQIEPYWFGEFRVLWRAPDYKRADGIFSDKQGQTLWISSKMMELADRYAGNAQEADRIKRLAVADQVRWYQKLRGLTVDGIPGAMTIIQIHNDLGADVPRLVAELPAGNS</sequence>
<evidence type="ECO:0000256" key="1">
    <source>
        <dbReference type="SAM" id="MobiDB-lite"/>
    </source>
</evidence>
<keyword evidence="4" id="KW-1185">Reference proteome</keyword>
<dbReference type="CDD" id="cd00009">
    <property type="entry name" value="AAA"/>
    <property type="match status" value="1"/>
</dbReference>
<evidence type="ECO:0000313" key="4">
    <source>
        <dbReference type="Proteomes" id="UP000265903"/>
    </source>
</evidence>
<name>A0A3M2RLY8_9GAMM</name>
<dbReference type="InterPro" id="IPR003593">
    <property type="entry name" value="AAA+_ATPase"/>
</dbReference>
<organism evidence="3 4">
    <name type="scientific">Marinobacter litoralis</name>
    <dbReference type="NCBI Taxonomy" id="187981"/>
    <lineage>
        <taxon>Bacteria</taxon>
        <taxon>Pseudomonadati</taxon>
        <taxon>Pseudomonadota</taxon>
        <taxon>Gammaproteobacteria</taxon>
        <taxon>Pseudomonadales</taxon>
        <taxon>Marinobacteraceae</taxon>
        <taxon>Marinobacter</taxon>
    </lineage>
</organism>
<dbReference type="RefSeq" id="WP_114333642.1">
    <property type="nucleotide sequence ID" value="NZ_QMDL01000001.1"/>
</dbReference>
<evidence type="ECO:0000259" key="2">
    <source>
        <dbReference type="SMART" id="SM00382"/>
    </source>
</evidence>
<proteinExistence type="predicted"/>
<gene>
    <name evidence="3" type="ORF">DOQ08_00867</name>
</gene>
<dbReference type="SMART" id="SM00382">
    <property type="entry name" value="AAA"/>
    <property type="match status" value="1"/>
</dbReference>
<dbReference type="GO" id="GO:0016887">
    <property type="term" value="F:ATP hydrolysis activity"/>
    <property type="evidence" value="ECO:0007669"/>
    <property type="project" value="InterPro"/>
</dbReference>